<dbReference type="SUPFAM" id="SSF51294">
    <property type="entry name" value="Hedgehog/intein (Hint) domain"/>
    <property type="match status" value="1"/>
</dbReference>
<evidence type="ECO:0000256" key="3">
    <source>
        <dbReference type="ARBA" id="ARBA00022729"/>
    </source>
</evidence>
<dbReference type="NCBIfam" id="TIGR03696">
    <property type="entry name" value="Rhs_assc_core"/>
    <property type="match status" value="1"/>
</dbReference>
<dbReference type="Pfam" id="PF06848">
    <property type="entry name" value="Disaggr_repeat"/>
    <property type="match status" value="1"/>
</dbReference>
<dbReference type="Pfam" id="PF07591">
    <property type="entry name" value="PT-HINT"/>
    <property type="match status" value="1"/>
</dbReference>
<dbReference type="Pfam" id="PF24517">
    <property type="entry name" value="CBM96"/>
    <property type="match status" value="1"/>
</dbReference>
<name>A0A926NEW3_9BACL</name>
<keyword evidence="4" id="KW-0677">Repeat</keyword>
<dbReference type="SMART" id="SM00306">
    <property type="entry name" value="HintN"/>
    <property type="match status" value="1"/>
</dbReference>
<dbReference type="GO" id="GO:0016539">
    <property type="term" value="P:intein-mediated protein splicing"/>
    <property type="evidence" value="ECO:0007669"/>
    <property type="project" value="InterPro"/>
</dbReference>
<dbReference type="Proteomes" id="UP000661691">
    <property type="component" value="Unassembled WGS sequence"/>
</dbReference>
<dbReference type="NCBIfam" id="TIGR01643">
    <property type="entry name" value="YD_repeat_2x"/>
    <property type="match status" value="8"/>
</dbReference>
<keyword evidence="2" id="KW-0964">Secreted</keyword>
<evidence type="ECO:0000256" key="4">
    <source>
        <dbReference type="ARBA" id="ARBA00022737"/>
    </source>
</evidence>
<dbReference type="Gene3D" id="2.60.40.10">
    <property type="entry name" value="Immunoglobulins"/>
    <property type="match status" value="2"/>
</dbReference>
<dbReference type="PANTHER" id="PTHR32305">
    <property type="match status" value="1"/>
</dbReference>
<dbReference type="RefSeq" id="WP_191141868.1">
    <property type="nucleotide sequence ID" value="NZ_JACXAH010000008.1"/>
</dbReference>
<keyword evidence="7" id="KW-1185">Reference proteome</keyword>
<feature type="domain" description="Hint" evidence="5">
    <location>
        <begin position="2623"/>
        <end position="2717"/>
    </location>
</feature>
<dbReference type="Pfam" id="PF05593">
    <property type="entry name" value="RHS_repeat"/>
    <property type="match status" value="4"/>
</dbReference>
<dbReference type="InterPro" id="IPR055372">
    <property type="entry name" value="CBM96"/>
</dbReference>
<evidence type="ECO:0000259" key="5">
    <source>
        <dbReference type="SMART" id="SM00306"/>
    </source>
</evidence>
<dbReference type="NCBIfam" id="NF033679">
    <property type="entry name" value="DNRLRE_dom"/>
    <property type="match status" value="2"/>
</dbReference>
<proteinExistence type="predicted"/>
<comment type="subcellular location">
    <subcellularLocation>
        <location evidence="1">Secreted</location>
    </subcellularLocation>
</comment>
<dbReference type="Pfam" id="PF25023">
    <property type="entry name" value="TEN_YD-shell"/>
    <property type="match status" value="2"/>
</dbReference>
<reference evidence="6" key="1">
    <citation type="submission" date="2020-09" db="EMBL/GenBank/DDBJ databases">
        <title>A novel bacterium of genus Hazenella, isolated from South China Sea.</title>
        <authorList>
            <person name="Huang H."/>
            <person name="Mo K."/>
            <person name="Hu Y."/>
        </authorList>
    </citation>
    <scope>NUCLEOTIDE SEQUENCE</scope>
    <source>
        <strain evidence="6">IB182357</strain>
    </source>
</reference>
<protein>
    <submittedName>
        <fullName evidence="6">DNRLRE domain-containing protein</fullName>
    </submittedName>
</protein>
<dbReference type="InterPro" id="IPR033803">
    <property type="entry name" value="CBD-like_Golvesin-Xly"/>
</dbReference>
<dbReference type="Pfam" id="PF25275">
    <property type="entry name" value="Golvesin_C"/>
    <property type="match status" value="1"/>
</dbReference>
<comment type="caution">
    <text evidence="6">The sequence shown here is derived from an EMBL/GenBank/DDBJ whole genome shotgun (WGS) entry which is preliminary data.</text>
</comment>
<sequence length="2865" mass="321498">MSKKGLKQKLIVLAMVFIILIGGIAPTPAYAAGYIKQLVPLLGQTSEPSLLDQLGSLFSSEEDSGQQEAADEGILDRIQSFFGFDENQDKLNHDTSLTLGRSEKIKVASREKTPIPKRKKEINEERTAHSKMFELTDGRKQAEISNEPIHYQDKQGNWQEISTDIQKSNKSGYQFANQTNTYQSYFGERTDQLVQFQLGDRSLSFGLVDEKNKKLPLQKKENKVTYLNVFENANLTYDVNIDSLKESIVLQKAPDNPEYRFSLKMKGLEAKERKDGSIAFFREGEEGGPLFVMPKPFMMDDQDDKDSPYGKRWSGAVSQSLKKVGEEYQIIIKADKNWLQQKERKYPVIIDPTIQLSASSEEAQDAMVISGSNANANFGDSWKLSVGTTSNAITRSLFKFQLPDNLVGKKIDSAHLNVYYDQTFTANKNDVEIEARRLNQDWDEQTVTWNSAKLGQSWTQSGGDFGQVEFNQEEVDNSDVGKVEYDSSKWPASGNSQLKAVARKNNYQYNNDSSAGDTFTWVPTITEDGNYLVEMHYTTASDRSDQVPYTIHHANGKQEGTVDQTKGSLHDWTTLSSALPFQAGTTQKIVMSDVPDDAVIADAVRFTKYAKDTREAGKHNTWHSFSVRSAVQDWLDYENTNGTTGAPNYGLVLKASDESTLGQGGPRYEANESVYNGETENHPKLIITYGNPGVNLDAPDTLHATGAELTWSSYEDLDPNKSDDDLLEYQVHRGQKANFIPNASTLLSSVGKEHTTYKDISADPETSYYYVIVAKTTEEELVSQYRLVTLPKRGQTQKIIQEKTVDTTLASNRPNESHDRLTSDGISIDETWIEVGNNSSYYGDARTLLAFNTSTIPKDARIEDATLSLWGVDAVGSGAVYDLHALTRSFDEASGTWNHANQNEIWSSPGGAYDLTILSSISTVSSDPKWYSWKADSIVQTWIDNPSSNYGFLIKSHDETVAQQRVLFLSSEGEENRLRPKLVVTYTEQSAAKTYHAPNTPNPMNENEIYKTTMVLTNTTTETWKADSDYLSYQWVSSEDKVLTDVESIQTRFNPLDVEGNPTENLTDLAPGESITVQAQVKSPSLSHSNLIKEEYTLKWDVVHSGKRLSESNVIPALEQKITIEKAENENGTNVGNVDIKKGNVNLTYQPAKVPSGGMVAFAQFSYNSLSESPSVLGPNWELAAATYMRLGIPAGDDTPTEVKLLGNKGQSYEFKYDANSQKFEAPKGKKLHLQFNDSPDNLRRWVVTDSDRTQYYFDKSGYLTEVIGKSGLKLYYVYEEREINHVPTKLIKYVGRSQFDRLVEFEYNDHNQLTTVTDIAGKVTKLSYDEQGRLIQFIDGDGDPNAKTYQFQYLSEQSNQIIKVTDPLGHDKIFDYTASGDDALKVEKVTNRSNETLSYTYQDDLVIITDPMGRQTKYKYNDLGKPLSITNAKDETIRFTYDANGNVTSRVEENGATTTWAYDQYGFPKSVTDPINNAISDVTKRKSTRFEYQYSLDGHIADLIKATTPEGHSKTYQYDEQGRKLSETDALGNQTKFTYHDGLNLVKTITDPKGNVTKLFSYHESGKVSGIANALGQVTQFSYGDRGELLGIVDANEKKSTFTYDIFNRPLTSKTPKDVASDEYIEIPAPVYDKNDNVIELTAANGAKTTFTYDANNRLIERIEPQIDDSLGTKKKTFQYDEIGNLIKETMPKGNLTPSDPNDYAISYQYDELNRLIEVTNSEGHRITTAYDEVGNPISVTQPKGNVTEDNPNDYTVRTSYDLNHRPNKVTDVTGKSIEKTYDSDGNMTSITDKEGNTTTYTYNAIGLLMEESVPHNDQVNRITKYKYDAVQNLVEIESPRGSATAQTGDFVEKMVYDELNRIKERIFPRDPASGNTRFQTEHKFTYEYDILGNLTKVSAPPSEGQTDRNETVFTYYDNGLLKGIQDPWEITTQYQYNDLGLQTKRIVSSSDGSQERTMSWNYYDDGKLKSMTDFGLNTGENQKKQFEYQYDLHDNLIQMIDHSTDAQIDRYETEYTSLEQVSQIKEILGGNEVRTISYQYDEHGNVEKQTYDGGINAYTYNALDQVEKAIHMATSNDANPQVSEYRYTPNGAIALEKLPNGNRTQYQYNADASLKQLQTEQADGTILQKHVLEYNPNGHRTKDTFTGLDSDEKPIQNVFTYQFDPRDRLVEATKTGSTTWTEKYVLDPNGNIVEKVQNDEKTQYQYDKNRLTSLTKAGETSSYQYDLMGQFKEVTASGHVQEEIKYDPFGRPVRYAKTDDKNVTNTTTYQYDSLDRTRAQISQVGTADETKTTYNYLSMTDQLITEEVSGQIVNSYTYSPWGQRLSMLKKDQNEISYYQYNVHGDVEALTDANGQIRGTYGYTPYGEMDPDAVSGVDKSGEDVYNRYRYGGMPWDSNTENYDLGFRNYSPSLGRFTSPDSYNNASAHAGLSLETINNNLYAFTGGNPVSYMDWNGHDPTGDDGDDGTGIGIHDDEDCPVWYPGLPNEYPCITVLPSDLPAFCDEQPNLCMPSAELAGYYPGGADVDGSWVTGTDPGYGIGYLGTGHGGQYTGYGWSEGGHLLLDGLGFANPLADGVNAIWYGLEGDYKNAGISALGVVPFLGDAAVAGRIGSRAYDASKACQCFTAGTTVLTEEGEKPIEEVKIGDKVLAKDENTGEVAYKEVEWLYQRDVTEIYQIHVEDEVIETTAEHPFWGKGVGWVKTQDLKSGDVFETADGRTLNVDKVVKRDKKTTVYNFKVKDFHTYYVSNLKVFTHNKCDIELFRGVSPEEFYDIMDTKSFNIIENAYNGKQFAKNFDELKKLVDSPIFSDTSAIVKVKVPKDVYNKLDHTQVDSHVLKSGSVTVGPSMIDEFNKAVKDTIEHIF</sequence>
<dbReference type="Gene3D" id="2.180.10.10">
    <property type="entry name" value="RHS repeat-associated core"/>
    <property type="match status" value="3"/>
</dbReference>
<evidence type="ECO:0000313" key="7">
    <source>
        <dbReference type="Proteomes" id="UP000661691"/>
    </source>
</evidence>
<dbReference type="InterPro" id="IPR003587">
    <property type="entry name" value="Hint_dom_N"/>
</dbReference>
<evidence type="ECO:0000313" key="6">
    <source>
        <dbReference type="EMBL" id="MBD1372153.1"/>
    </source>
</evidence>
<dbReference type="PANTHER" id="PTHR32305:SF15">
    <property type="entry name" value="PROTEIN RHSA-RELATED"/>
    <property type="match status" value="1"/>
</dbReference>
<evidence type="ECO:0000256" key="1">
    <source>
        <dbReference type="ARBA" id="ARBA00004613"/>
    </source>
</evidence>
<dbReference type="PROSITE" id="PS50817">
    <property type="entry name" value="INTEIN_N_TER"/>
    <property type="match status" value="1"/>
</dbReference>
<dbReference type="InterPro" id="IPR056823">
    <property type="entry name" value="TEN-like_YD-shell"/>
</dbReference>
<dbReference type="InterPro" id="IPR036844">
    <property type="entry name" value="Hint_dom_sf"/>
</dbReference>
<gene>
    <name evidence="6" type="ORF">IC620_07230</name>
</gene>
<dbReference type="CDD" id="cd00081">
    <property type="entry name" value="Hint"/>
    <property type="match status" value="1"/>
</dbReference>
<accession>A0A926NEW3</accession>
<dbReference type="CDD" id="cd20745">
    <property type="entry name" value="FIX_RhsA_AHH_HNH-like"/>
    <property type="match status" value="1"/>
</dbReference>
<evidence type="ECO:0000256" key="2">
    <source>
        <dbReference type="ARBA" id="ARBA00022525"/>
    </source>
</evidence>
<dbReference type="InterPro" id="IPR050708">
    <property type="entry name" value="T6SS_VgrG/RHS"/>
</dbReference>
<dbReference type="InterPro" id="IPR006141">
    <property type="entry name" value="Intein_N"/>
</dbReference>
<dbReference type="Gene3D" id="2.170.16.10">
    <property type="entry name" value="Hedgehog/Intein (Hint) domain"/>
    <property type="match status" value="1"/>
</dbReference>
<dbReference type="InterPro" id="IPR006530">
    <property type="entry name" value="YD"/>
</dbReference>
<dbReference type="EMBL" id="JACXAH010000008">
    <property type="protein sequence ID" value="MBD1372153.1"/>
    <property type="molecule type" value="Genomic_DNA"/>
</dbReference>
<dbReference type="InterPro" id="IPR022385">
    <property type="entry name" value="Rhs_assc_core"/>
</dbReference>
<organism evidence="6 7">
    <name type="scientific">Polycladospora coralii</name>
    <dbReference type="NCBI Taxonomy" id="2771432"/>
    <lineage>
        <taxon>Bacteria</taxon>
        <taxon>Bacillati</taxon>
        <taxon>Bacillota</taxon>
        <taxon>Bacilli</taxon>
        <taxon>Bacillales</taxon>
        <taxon>Thermoactinomycetaceae</taxon>
        <taxon>Polycladospora</taxon>
    </lineage>
</organism>
<keyword evidence="3" id="KW-0732">Signal</keyword>
<dbReference type="InterPro" id="IPR031325">
    <property type="entry name" value="RHS_repeat"/>
</dbReference>
<dbReference type="InterPro" id="IPR013783">
    <property type="entry name" value="Ig-like_fold"/>
</dbReference>
<dbReference type="InterPro" id="IPR010671">
    <property type="entry name" value="Disaggr-rel_dom"/>
</dbReference>